<comment type="similarity">
    <text evidence="1">Belongs to the sigma-70 factor family. ECF subfamily.</text>
</comment>
<evidence type="ECO:0000256" key="4">
    <source>
        <dbReference type="ARBA" id="ARBA00023163"/>
    </source>
</evidence>
<gene>
    <name evidence="7" type="ORF">ACFOWS_01990</name>
</gene>
<accession>A0ABV8PJ06</accession>
<dbReference type="Gene3D" id="1.10.10.10">
    <property type="entry name" value="Winged helix-like DNA-binding domain superfamily/Winged helix DNA-binding domain"/>
    <property type="match status" value="1"/>
</dbReference>
<evidence type="ECO:0000256" key="5">
    <source>
        <dbReference type="SAM" id="Phobius"/>
    </source>
</evidence>
<keyword evidence="3" id="KW-0731">Sigma factor</keyword>
<feature type="transmembrane region" description="Helical" evidence="5">
    <location>
        <begin position="160"/>
        <end position="178"/>
    </location>
</feature>
<evidence type="ECO:0000259" key="6">
    <source>
        <dbReference type="Pfam" id="PF08281"/>
    </source>
</evidence>
<dbReference type="Proteomes" id="UP001595841">
    <property type="component" value="Unassembled WGS sequence"/>
</dbReference>
<proteinExistence type="inferred from homology"/>
<dbReference type="EMBL" id="JBHSCL010000002">
    <property type="protein sequence ID" value="MFC4218884.1"/>
    <property type="molecule type" value="Genomic_DNA"/>
</dbReference>
<evidence type="ECO:0000313" key="8">
    <source>
        <dbReference type="Proteomes" id="UP001595841"/>
    </source>
</evidence>
<sequence>MKNQTEDTIRGIFIKHYQEWCVLSFTFLHSMAEAEDVVQDVMVKLLTRKDIHTIENLPSYIRVSIKNASLLKIKSGQKIRRLDDTVRLYDTSYEQELIDKEGKVEVQKALNVLPDQCKRVFELCVIEGLQYKNTADVLGISTNTVKYHLKKAFKILRHNLSTSYFFSLIIMIVTFFSLKN</sequence>
<dbReference type="InterPro" id="IPR013249">
    <property type="entry name" value="RNA_pol_sigma70_r4_t2"/>
</dbReference>
<dbReference type="InterPro" id="IPR039425">
    <property type="entry name" value="RNA_pol_sigma-70-like"/>
</dbReference>
<keyword evidence="5" id="KW-0812">Transmembrane</keyword>
<evidence type="ECO:0000256" key="3">
    <source>
        <dbReference type="ARBA" id="ARBA00023082"/>
    </source>
</evidence>
<evidence type="ECO:0000256" key="1">
    <source>
        <dbReference type="ARBA" id="ARBA00010641"/>
    </source>
</evidence>
<feature type="domain" description="RNA polymerase sigma factor 70 region 4 type 2" evidence="6">
    <location>
        <begin position="105"/>
        <end position="154"/>
    </location>
</feature>
<keyword evidence="8" id="KW-1185">Reference proteome</keyword>
<reference evidence="8" key="1">
    <citation type="journal article" date="2019" name="Int. J. Syst. Evol. Microbiol.">
        <title>The Global Catalogue of Microorganisms (GCM) 10K type strain sequencing project: providing services to taxonomists for standard genome sequencing and annotation.</title>
        <authorList>
            <consortium name="The Broad Institute Genomics Platform"/>
            <consortium name="The Broad Institute Genome Sequencing Center for Infectious Disease"/>
            <person name="Wu L."/>
            <person name="Ma J."/>
        </authorList>
    </citation>
    <scope>NUCLEOTIDE SEQUENCE [LARGE SCALE GENOMIC DNA]</scope>
    <source>
        <strain evidence="8">CGMCC 1.15774</strain>
    </source>
</reference>
<comment type="caution">
    <text evidence="7">The sequence shown here is derived from an EMBL/GenBank/DDBJ whole genome shotgun (WGS) entry which is preliminary data.</text>
</comment>
<dbReference type="RefSeq" id="WP_366587006.1">
    <property type="nucleotide sequence ID" value="NZ_JBHSCL010000002.1"/>
</dbReference>
<keyword evidence="5" id="KW-1133">Transmembrane helix</keyword>
<dbReference type="PANTHER" id="PTHR43133:SF46">
    <property type="entry name" value="RNA POLYMERASE SIGMA-70 FACTOR ECF SUBFAMILY"/>
    <property type="match status" value="1"/>
</dbReference>
<dbReference type="NCBIfam" id="TIGR02937">
    <property type="entry name" value="sigma70-ECF"/>
    <property type="match status" value="1"/>
</dbReference>
<name>A0ABV8PJ06_9FLAO</name>
<dbReference type="Pfam" id="PF08281">
    <property type="entry name" value="Sigma70_r4_2"/>
    <property type="match status" value="1"/>
</dbReference>
<evidence type="ECO:0000313" key="7">
    <source>
        <dbReference type="EMBL" id="MFC4218884.1"/>
    </source>
</evidence>
<dbReference type="InterPro" id="IPR013325">
    <property type="entry name" value="RNA_pol_sigma_r2"/>
</dbReference>
<dbReference type="Gene3D" id="1.10.1740.10">
    <property type="match status" value="1"/>
</dbReference>
<keyword evidence="4" id="KW-0804">Transcription</keyword>
<keyword evidence="5" id="KW-0472">Membrane</keyword>
<dbReference type="InterPro" id="IPR014284">
    <property type="entry name" value="RNA_pol_sigma-70_dom"/>
</dbReference>
<evidence type="ECO:0000256" key="2">
    <source>
        <dbReference type="ARBA" id="ARBA00023015"/>
    </source>
</evidence>
<dbReference type="InterPro" id="IPR036388">
    <property type="entry name" value="WH-like_DNA-bd_sf"/>
</dbReference>
<dbReference type="InterPro" id="IPR013324">
    <property type="entry name" value="RNA_pol_sigma_r3/r4-like"/>
</dbReference>
<dbReference type="PANTHER" id="PTHR43133">
    <property type="entry name" value="RNA POLYMERASE ECF-TYPE SIGMA FACTO"/>
    <property type="match status" value="1"/>
</dbReference>
<protein>
    <submittedName>
        <fullName evidence="7">Sigma-70 family RNA polymerase sigma factor</fullName>
    </submittedName>
</protein>
<dbReference type="SUPFAM" id="SSF88659">
    <property type="entry name" value="Sigma3 and sigma4 domains of RNA polymerase sigma factors"/>
    <property type="match status" value="1"/>
</dbReference>
<dbReference type="CDD" id="cd06171">
    <property type="entry name" value="Sigma70_r4"/>
    <property type="match status" value="1"/>
</dbReference>
<keyword evidence="2" id="KW-0805">Transcription regulation</keyword>
<organism evidence="7 8">
    <name type="scientific">Flagellimonas marina</name>
    <dbReference type="NCBI Taxonomy" id="1775168"/>
    <lineage>
        <taxon>Bacteria</taxon>
        <taxon>Pseudomonadati</taxon>
        <taxon>Bacteroidota</taxon>
        <taxon>Flavobacteriia</taxon>
        <taxon>Flavobacteriales</taxon>
        <taxon>Flavobacteriaceae</taxon>
        <taxon>Flagellimonas</taxon>
    </lineage>
</organism>
<dbReference type="SUPFAM" id="SSF88946">
    <property type="entry name" value="Sigma2 domain of RNA polymerase sigma factors"/>
    <property type="match status" value="1"/>
</dbReference>